<evidence type="ECO:0000256" key="7">
    <source>
        <dbReference type="ARBA" id="ARBA00039401"/>
    </source>
</evidence>
<dbReference type="InterPro" id="IPR036890">
    <property type="entry name" value="HATPase_C_sf"/>
</dbReference>
<dbReference type="InterPro" id="IPR003594">
    <property type="entry name" value="HATPase_dom"/>
</dbReference>
<dbReference type="GO" id="GO:0005886">
    <property type="term" value="C:plasma membrane"/>
    <property type="evidence" value="ECO:0007669"/>
    <property type="project" value="TreeGrafter"/>
</dbReference>
<keyword evidence="6" id="KW-0902">Two-component regulatory system</keyword>
<keyword evidence="4" id="KW-0808">Transferase</keyword>
<accession>A0A261G7S5</accession>
<evidence type="ECO:0000256" key="6">
    <source>
        <dbReference type="ARBA" id="ARBA00023012"/>
    </source>
</evidence>
<dbReference type="SUPFAM" id="SSF55874">
    <property type="entry name" value="ATPase domain of HSP90 chaperone/DNA topoisomerase II/histidine kinase"/>
    <property type="match status" value="1"/>
</dbReference>
<comment type="catalytic activity">
    <reaction evidence="1">
        <text>ATP + protein L-histidine = ADP + protein N-phospho-L-histidine.</text>
        <dbReference type="EC" id="2.7.13.3"/>
    </reaction>
</comment>
<dbReference type="InterPro" id="IPR004358">
    <property type="entry name" value="Sig_transdc_His_kin-like_C"/>
</dbReference>
<dbReference type="AlphaFoldDB" id="A0A261G7S5"/>
<evidence type="ECO:0000256" key="2">
    <source>
        <dbReference type="ARBA" id="ARBA00012438"/>
    </source>
</evidence>
<evidence type="ECO:0000256" key="4">
    <source>
        <dbReference type="ARBA" id="ARBA00022679"/>
    </source>
</evidence>
<keyword evidence="5" id="KW-0418">Kinase</keyword>
<dbReference type="PANTHER" id="PTHR45453">
    <property type="entry name" value="PHOSPHATE REGULON SENSOR PROTEIN PHOR"/>
    <property type="match status" value="1"/>
</dbReference>
<dbReference type="GeneID" id="98295995"/>
<feature type="domain" description="Histidine kinase" evidence="8">
    <location>
        <begin position="187"/>
        <end position="405"/>
    </location>
</feature>
<evidence type="ECO:0000256" key="5">
    <source>
        <dbReference type="ARBA" id="ARBA00022777"/>
    </source>
</evidence>
<dbReference type="EMBL" id="MWXA01000005">
    <property type="protein sequence ID" value="OZG67253.1"/>
    <property type="molecule type" value="Genomic_DNA"/>
</dbReference>
<evidence type="ECO:0000256" key="1">
    <source>
        <dbReference type="ARBA" id="ARBA00000085"/>
    </source>
</evidence>
<dbReference type="CDD" id="cd00075">
    <property type="entry name" value="HATPase"/>
    <property type="match status" value="1"/>
</dbReference>
<dbReference type="Proteomes" id="UP000216451">
    <property type="component" value="Unassembled WGS sequence"/>
</dbReference>
<sequence>MNALVKHLMKVFTWRRLSKSDDYEDSSEESDDLDESTAALLSMLPNASIVVDRQNEVVRSSPQAYMLGIVANDEIVQPQVLEAIERIRQSGGKTKFDLETQTPQEFMGATEVLIDSAFPAKDVQRGSLAQERTASNAGNADELQTTSRPNWLKITVGRINRDFVVVLLADVSETIRFAQTRDSFIENVSEQLQKPTSALSQLALDLEHAKSSSPEVRRDAELVRKHCAHLEHMVSDLMLLMKVQEPIVASAKNRINLLQLARDVAGQLASKAEAAHIALHVGGSEGVIVNGDSEQIKAALVKLVENAMGYSPSGSSVNIAVSQSKDGEHALLHVLDQGIGIPKDEQRQVFERFYRGSHQTDATHEGIGLGLAIVKHVVLTHHGSATLWSSQGHGSTFSMVFPLAPQHTEQ</sequence>
<reference evidence="9 10" key="1">
    <citation type="journal article" date="2017" name="BMC Genomics">
        <title>Comparative genomic and phylogenomic analyses of the Bifidobacteriaceae family.</title>
        <authorList>
            <person name="Lugli G.A."/>
            <person name="Milani C."/>
            <person name="Turroni F."/>
            <person name="Duranti S."/>
            <person name="Mancabelli L."/>
            <person name="Mangifesta M."/>
            <person name="Ferrario C."/>
            <person name="Modesto M."/>
            <person name="Mattarelli P."/>
            <person name="Jiri K."/>
            <person name="van Sinderen D."/>
            <person name="Ventura M."/>
        </authorList>
    </citation>
    <scope>NUCLEOTIDE SEQUENCE [LARGE SCALE GENOMIC DNA]</scope>
    <source>
        <strain evidence="9 10">LMG 28769</strain>
    </source>
</reference>
<dbReference type="FunFam" id="3.30.565.10:FF:000006">
    <property type="entry name" value="Sensor histidine kinase WalK"/>
    <property type="match status" value="1"/>
</dbReference>
<dbReference type="PROSITE" id="PS50109">
    <property type="entry name" value="HIS_KIN"/>
    <property type="match status" value="1"/>
</dbReference>
<dbReference type="Pfam" id="PF02518">
    <property type="entry name" value="HATPase_c"/>
    <property type="match status" value="1"/>
</dbReference>
<keyword evidence="10" id="KW-1185">Reference proteome</keyword>
<organism evidence="9 10">
    <name type="scientific">Bifidobacterium aquikefiri</name>
    <dbReference type="NCBI Taxonomy" id="1653207"/>
    <lineage>
        <taxon>Bacteria</taxon>
        <taxon>Bacillati</taxon>
        <taxon>Actinomycetota</taxon>
        <taxon>Actinomycetes</taxon>
        <taxon>Bifidobacteriales</taxon>
        <taxon>Bifidobacteriaceae</taxon>
        <taxon>Bifidobacterium</taxon>
    </lineage>
</organism>
<evidence type="ECO:0000256" key="3">
    <source>
        <dbReference type="ARBA" id="ARBA00022553"/>
    </source>
</evidence>
<dbReference type="PANTHER" id="PTHR45453:SF1">
    <property type="entry name" value="PHOSPHATE REGULON SENSOR PROTEIN PHOR"/>
    <property type="match status" value="1"/>
</dbReference>
<proteinExistence type="predicted"/>
<dbReference type="Gene3D" id="1.10.287.130">
    <property type="match status" value="1"/>
</dbReference>
<dbReference type="GO" id="GO:0000155">
    <property type="term" value="F:phosphorelay sensor kinase activity"/>
    <property type="evidence" value="ECO:0007669"/>
    <property type="project" value="TreeGrafter"/>
</dbReference>
<comment type="caution">
    <text evidence="9">The sequence shown here is derived from an EMBL/GenBank/DDBJ whole genome shotgun (WGS) entry which is preliminary data.</text>
</comment>
<dbReference type="GO" id="GO:0016036">
    <property type="term" value="P:cellular response to phosphate starvation"/>
    <property type="evidence" value="ECO:0007669"/>
    <property type="project" value="TreeGrafter"/>
</dbReference>
<name>A0A261G7S5_9BIFI</name>
<dbReference type="InterPro" id="IPR050351">
    <property type="entry name" value="BphY/WalK/GraS-like"/>
</dbReference>
<evidence type="ECO:0000259" key="8">
    <source>
        <dbReference type="PROSITE" id="PS50109"/>
    </source>
</evidence>
<dbReference type="GO" id="GO:0004721">
    <property type="term" value="F:phosphoprotein phosphatase activity"/>
    <property type="evidence" value="ECO:0007669"/>
    <property type="project" value="TreeGrafter"/>
</dbReference>
<dbReference type="RefSeq" id="WP_244568458.1">
    <property type="nucleotide sequence ID" value="NZ_CALENZ010000045.1"/>
</dbReference>
<dbReference type="Gene3D" id="3.30.565.10">
    <property type="entry name" value="Histidine kinase-like ATPase, C-terminal domain"/>
    <property type="match status" value="1"/>
</dbReference>
<keyword evidence="3" id="KW-0597">Phosphoprotein</keyword>
<dbReference type="PRINTS" id="PR00344">
    <property type="entry name" value="BCTRLSENSOR"/>
</dbReference>
<dbReference type="InterPro" id="IPR005467">
    <property type="entry name" value="His_kinase_dom"/>
</dbReference>
<evidence type="ECO:0000313" key="9">
    <source>
        <dbReference type="EMBL" id="OZG67253.1"/>
    </source>
</evidence>
<protein>
    <recommendedName>
        <fullName evidence="7">Sensor-like histidine kinase SenX3</fullName>
        <ecNumber evidence="2">2.7.13.3</ecNumber>
    </recommendedName>
</protein>
<dbReference type="SMART" id="SM00387">
    <property type="entry name" value="HATPase_c"/>
    <property type="match status" value="1"/>
</dbReference>
<dbReference type="EC" id="2.7.13.3" evidence="2"/>
<evidence type="ECO:0000313" key="10">
    <source>
        <dbReference type="Proteomes" id="UP000216451"/>
    </source>
</evidence>
<gene>
    <name evidence="9" type="ORF">BAQU_1326</name>
</gene>